<dbReference type="OrthoDB" id="6363500at2759"/>
<dbReference type="InterPro" id="IPR008753">
    <property type="entry name" value="Peptidase_M13_N"/>
</dbReference>
<dbReference type="InterPro" id="IPR000718">
    <property type="entry name" value="Peptidase_M13"/>
</dbReference>
<feature type="domain" description="Peptidase M13 N-terminal" evidence="2">
    <location>
        <begin position="4"/>
        <end position="117"/>
    </location>
</feature>
<comment type="caution">
    <text evidence="3">The sequence shown here is derived from an EMBL/GenBank/DDBJ whole genome shotgun (WGS) entry which is preliminary data.</text>
</comment>
<accession>A0A3R7PSJ2</accession>
<dbReference type="Pfam" id="PF05649">
    <property type="entry name" value="Peptidase_M13_N"/>
    <property type="match status" value="1"/>
</dbReference>
<dbReference type="InterPro" id="IPR042089">
    <property type="entry name" value="Peptidase_M13_dom_2"/>
</dbReference>
<dbReference type="Gene3D" id="1.10.1380.10">
    <property type="entry name" value="Neutral endopeptidase , domain2"/>
    <property type="match status" value="1"/>
</dbReference>
<evidence type="ECO:0000259" key="2">
    <source>
        <dbReference type="Pfam" id="PF05649"/>
    </source>
</evidence>
<evidence type="ECO:0000313" key="4">
    <source>
        <dbReference type="Proteomes" id="UP000283509"/>
    </source>
</evidence>
<dbReference type="Proteomes" id="UP000283509">
    <property type="component" value="Unassembled WGS sequence"/>
</dbReference>
<evidence type="ECO:0000256" key="1">
    <source>
        <dbReference type="ARBA" id="ARBA00007357"/>
    </source>
</evidence>
<dbReference type="GO" id="GO:0006508">
    <property type="term" value="P:proteolysis"/>
    <property type="evidence" value="ECO:0007669"/>
    <property type="project" value="InterPro"/>
</dbReference>
<dbReference type="AlphaFoldDB" id="A0A3R7PSJ2"/>
<organism evidence="3 4">
    <name type="scientific">Penaeus vannamei</name>
    <name type="common">Whiteleg shrimp</name>
    <name type="synonym">Litopenaeus vannamei</name>
    <dbReference type="NCBI Taxonomy" id="6689"/>
    <lineage>
        <taxon>Eukaryota</taxon>
        <taxon>Metazoa</taxon>
        <taxon>Ecdysozoa</taxon>
        <taxon>Arthropoda</taxon>
        <taxon>Crustacea</taxon>
        <taxon>Multicrustacea</taxon>
        <taxon>Malacostraca</taxon>
        <taxon>Eumalacostraca</taxon>
        <taxon>Eucarida</taxon>
        <taxon>Decapoda</taxon>
        <taxon>Dendrobranchiata</taxon>
        <taxon>Penaeoidea</taxon>
        <taxon>Penaeidae</taxon>
        <taxon>Penaeus</taxon>
    </lineage>
</organism>
<proteinExistence type="inferred from homology"/>
<keyword evidence="4" id="KW-1185">Reference proteome</keyword>
<sequence length="137" mass="15679">MEYRWGLFDTVEERTVYDIKGLLEEDYTENEIFPVRAAKKVFKACVNNTAWREVSLRPLLDLLKSEGGLPMLESNWTGDDFDFVTSMARMRGLYGGMAVVSLTVEMDSFNTSSNVILCTYTHRGIDEELNMKAHTYA</sequence>
<protein>
    <submittedName>
        <fullName evidence="3">Putative membrane metallo-endopeptidase-like 1 isoform X2</fullName>
    </submittedName>
</protein>
<dbReference type="SUPFAM" id="SSF55486">
    <property type="entry name" value="Metalloproteases ('zincins'), catalytic domain"/>
    <property type="match status" value="1"/>
</dbReference>
<gene>
    <name evidence="3" type="ORF">C7M84_005787</name>
</gene>
<dbReference type="EMBL" id="QCYY01001747">
    <property type="protein sequence ID" value="ROT75681.1"/>
    <property type="molecule type" value="Genomic_DNA"/>
</dbReference>
<dbReference type="GO" id="GO:0004222">
    <property type="term" value="F:metalloendopeptidase activity"/>
    <property type="evidence" value="ECO:0007669"/>
    <property type="project" value="InterPro"/>
</dbReference>
<name>A0A3R7PSJ2_PENVA</name>
<comment type="similarity">
    <text evidence="1">Belongs to the peptidase M13 family.</text>
</comment>
<reference evidence="3 4" key="2">
    <citation type="submission" date="2019-01" db="EMBL/GenBank/DDBJ databases">
        <title>The decoding of complex shrimp genome reveals the adaptation for benthos swimmer, frequently molting mechanism and breeding impact on genome.</title>
        <authorList>
            <person name="Sun Y."/>
            <person name="Gao Y."/>
            <person name="Yu Y."/>
        </authorList>
    </citation>
    <scope>NUCLEOTIDE SEQUENCE [LARGE SCALE GENOMIC DNA]</scope>
    <source>
        <tissue evidence="3">Muscle</tissue>
    </source>
</reference>
<evidence type="ECO:0000313" key="3">
    <source>
        <dbReference type="EMBL" id="ROT75681.1"/>
    </source>
</evidence>
<reference evidence="3 4" key="1">
    <citation type="submission" date="2018-04" db="EMBL/GenBank/DDBJ databases">
        <authorList>
            <person name="Zhang X."/>
            <person name="Yuan J."/>
            <person name="Li F."/>
            <person name="Xiang J."/>
        </authorList>
    </citation>
    <scope>NUCLEOTIDE SEQUENCE [LARGE SCALE GENOMIC DNA]</scope>
    <source>
        <tissue evidence="3">Muscle</tissue>
    </source>
</reference>
<dbReference type="PROSITE" id="PS51885">
    <property type="entry name" value="NEPRILYSIN"/>
    <property type="match status" value="1"/>
</dbReference>